<proteinExistence type="predicted"/>
<dbReference type="CDD" id="cd02244">
    <property type="entry name" value="cupin_7S_vicilin-like_N"/>
    <property type="match status" value="1"/>
</dbReference>
<comment type="caution">
    <text evidence="2">The sequence shown here is derived from an EMBL/GenBank/DDBJ whole genome shotgun (WGS) entry which is preliminary data.</text>
</comment>
<organism evidence="2">
    <name type="scientific">Sesamum radiatum</name>
    <name type="common">Black benniseed</name>
    <dbReference type="NCBI Taxonomy" id="300843"/>
    <lineage>
        <taxon>Eukaryota</taxon>
        <taxon>Viridiplantae</taxon>
        <taxon>Streptophyta</taxon>
        <taxon>Embryophyta</taxon>
        <taxon>Tracheophyta</taxon>
        <taxon>Spermatophyta</taxon>
        <taxon>Magnoliopsida</taxon>
        <taxon>eudicotyledons</taxon>
        <taxon>Gunneridae</taxon>
        <taxon>Pentapetalae</taxon>
        <taxon>asterids</taxon>
        <taxon>lamiids</taxon>
        <taxon>Lamiales</taxon>
        <taxon>Pedaliaceae</taxon>
        <taxon>Sesamum</taxon>
    </lineage>
</organism>
<evidence type="ECO:0000256" key="1">
    <source>
        <dbReference type="SAM" id="MobiDB-lite"/>
    </source>
</evidence>
<name>A0AAW2W9R3_SESRA</name>
<dbReference type="AlphaFoldDB" id="A0AAW2W9R3"/>
<dbReference type="SUPFAM" id="SSF51182">
    <property type="entry name" value="RmlC-like cupins"/>
    <property type="match status" value="1"/>
</dbReference>
<dbReference type="InterPro" id="IPR014710">
    <property type="entry name" value="RmlC-like_jellyroll"/>
</dbReference>
<gene>
    <name evidence="2" type="ORF">Sradi_0395400</name>
</gene>
<evidence type="ECO:0000313" key="2">
    <source>
        <dbReference type="EMBL" id="KAL0436875.1"/>
    </source>
</evidence>
<feature type="region of interest" description="Disordered" evidence="1">
    <location>
        <begin position="169"/>
        <end position="193"/>
    </location>
</feature>
<reference evidence="2" key="1">
    <citation type="submission" date="2020-06" db="EMBL/GenBank/DDBJ databases">
        <authorList>
            <person name="Li T."/>
            <person name="Hu X."/>
            <person name="Zhang T."/>
            <person name="Song X."/>
            <person name="Zhang H."/>
            <person name="Dai N."/>
            <person name="Sheng W."/>
            <person name="Hou X."/>
            <person name="Wei L."/>
        </authorList>
    </citation>
    <scope>NUCLEOTIDE SEQUENCE</scope>
    <source>
        <strain evidence="2">G02</strain>
        <tissue evidence="2">Leaf</tissue>
    </source>
</reference>
<dbReference type="InterPro" id="IPR050253">
    <property type="entry name" value="Seed_Storage-Functional"/>
</dbReference>
<protein>
    <submittedName>
        <fullName evidence="2">Vicilin-like seed storage protein</fullName>
    </submittedName>
</protein>
<sequence length="193" mass="21885">MGAGEARVGHIYKDEMVERRLRMGDIYRIEAGSAFYLINTQEGQRLHIVCSIDTSQSLGFQTFQSFYIAGGTYPSSVLAGFDHLTLATAFNVTEAELGEMLTRQMNGPIVYLSDTHSPSVWSKFLDMEQNQKVAHMRRIVRIREEDIKAEEEQPTWSFRKLLPSIFKRKEGKGGTTGKGPDAYNLRQEARLSE</sequence>
<dbReference type="EMBL" id="JACGWJ010000002">
    <property type="protein sequence ID" value="KAL0436875.1"/>
    <property type="molecule type" value="Genomic_DNA"/>
</dbReference>
<dbReference type="InterPro" id="IPR011051">
    <property type="entry name" value="RmlC_Cupin_sf"/>
</dbReference>
<reference evidence="2" key="2">
    <citation type="journal article" date="2024" name="Plant">
        <title>Genomic evolution and insights into agronomic trait innovations of Sesamum species.</title>
        <authorList>
            <person name="Miao H."/>
            <person name="Wang L."/>
            <person name="Qu L."/>
            <person name="Liu H."/>
            <person name="Sun Y."/>
            <person name="Le M."/>
            <person name="Wang Q."/>
            <person name="Wei S."/>
            <person name="Zheng Y."/>
            <person name="Lin W."/>
            <person name="Duan Y."/>
            <person name="Cao H."/>
            <person name="Xiong S."/>
            <person name="Wang X."/>
            <person name="Wei L."/>
            <person name="Li C."/>
            <person name="Ma Q."/>
            <person name="Ju M."/>
            <person name="Zhao R."/>
            <person name="Li G."/>
            <person name="Mu C."/>
            <person name="Tian Q."/>
            <person name="Mei H."/>
            <person name="Zhang T."/>
            <person name="Gao T."/>
            <person name="Zhang H."/>
        </authorList>
    </citation>
    <scope>NUCLEOTIDE SEQUENCE</scope>
    <source>
        <strain evidence="2">G02</strain>
    </source>
</reference>
<dbReference type="Gene3D" id="2.60.120.10">
    <property type="entry name" value="Jelly Rolls"/>
    <property type="match status" value="1"/>
</dbReference>
<dbReference type="PANTHER" id="PTHR31189:SF2">
    <property type="entry name" value="RMLC-LIKE CUPINS SUPERFAMILY PROTEIN"/>
    <property type="match status" value="1"/>
</dbReference>
<accession>A0AAW2W9R3</accession>
<dbReference type="PANTHER" id="PTHR31189">
    <property type="entry name" value="OS03G0336100 PROTEIN-RELATED"/>
    <property type="match status" value="1"/>
</dbReference>